<dbReference type="Proteomes" id="UP000430564">
    <property type="component" value="Unassembled WGS sequence"/>
</dbReference>
<dbReference type="InterPro" id="IPR023828">
    <property type="entry name" value="Peptidase_S8_Ser-AS"/>
</dbReference>
<reference evidence="10 11" key="1">
    <citation type="submission" date="2019-10" db="EMBL/GenBank/DDBJ databases">
        <title>Genome diversity of Sutterella seckii.</title>
        <authorList>
            <person name="Chaplin A.V."/>
            <person name="Sokolova S.R."/>
            <person name="Mosin K.A."/>
            <person name="Ivanova E.L."/>
            <person name="Kochetkova T.O."/>
            <person name="Goltsov A.Y."/>
            <person name="Trofimov D.Y."/>
            <person name="Efimov B.A."/>
        </authorList>
    </citation>
    <scope>NUCLEOTIDE SEQUENCE [LARGE SCALE GENOMIC DNA]</scope>
    <source>
        <strain evidence="10 11">ASD393</strain>
    </source>
</reference>
<keyword evidence="8" id="KW-1133">Transmembrane helix</keyword>
<feature type="domain" description="Autotransporter" evidence="9">
    <location>
        <begin position="875"/>
        <end position="1148"/>
    </location>
</feature>
<keyword evidence="2 6" id="KW-0645">Protease</keyword>
<evidence type="ECO:0000256" key="2">
    <source>
        <dbReference type="ARBA" id="ARBA00022670"/>
    </source>
</evidence>
<evidence type="ECO:0000256" key="4">
    <source>
        <dbReference type="ARBA" id="ARBA00022801"/>
    </source>
</evidence>
<dbReference type="Pfam" id="PF12951">
    <property type="entry name" value="PATR"/>
    <property type="match status" value="1"/>
</dbReference>
<evidence type="ECO:0000313" key="10">
    <source>
        <dbReference type="EMBL" id="KAB7652991.1"/>
    </source>
</evidence>
<keyword evidence="8" id="KW-0812">Transmembrane</keyword>
<dbReference type="InterPro" id="IPR034061">
    <property type="entry name" value="Peptidases_S8_Autotransporter"/>
</dbReference>
<keyword evidence="5 6" id="KW-0720">Serine protease</keyword>
<dbReference type="Pfam" id="PF00082">
    <property type="entry name" value="Peptidase_S8"/>
    <property type="match status" value="1"/>
</dbReference>
<dbReference type="EMBL" id="WEHX01000138">
    <property type="protein sequence ID" value="KAB7652991.1"/>
    <property type="molecule type" value="Genomic_DNA"/>
</dbReference>
<evidence type="ECO:0000313" key="11">
    <source>
        <dbReference type="Proteomes" id="UP000430564"/>
    </source>
</evidence>
<dbReference type="InterPro" id="IPR050131">
    <property type="entry name" value="Peptidase_S8_subtilisin-like"/>
</dbReference>
<dbReference type="Gene3D" id="3.40.50.200">
    <property type="entry name" value="Peptidase S8/S53 domain"/>
    <property type="match status" value="1"/>
</dbReference>
<dbReference type="NCBIfam" id="TIGR02601">
    <property type="entry name" value="autotrns_rpt"/>
    <property type="match status" value="1"/>
</dbReference>
<dbReference type="SMART" id="SM00869">
    <property type="entry name" value="Autotransporter"/>
    <property type="match status" value="1"/>
</dbReference>
<dbReference type="PANTHER" id="PTHR43806:SF11">
    <property type="entry name" value="CEREVISIN-RELATED"/>
    <property type="match status" value="1"/>
</dbReference>
<dbReference type="InterPro" id="IPR036852">
    <property type="entry name" value="Peptidase_S8/S53_dom_sf"/>
</dbReference>
<dbReference type="PRINTS" id="PR00723">
    <property type="entry name" value="SUBTILISIN"/>
</dbReference>
<dbReference type="PROSITE" id="PS00137">
    <property type="entry name" value="SUBTILASE_HIS"/>
    <property type="match status" value="1"/>
</dbReference>
<keyword evidence="4 6" id="KW-0378">Hydrolase</keyword>
<dbReference type="GO" id="GO:0006508">
    <property type="term" value="P:proteolysis"/>
    <property type="evidence" value="ECO:0007669"/>
    <property type="project" value="UniProtKB-KW"/>
</dbReference>
<feature type="active site" description="Charge relay system" evidence="6">
    <location>
        <position position="114"/>
    </location>
</feature>
<feature type="active site" description="Charge relay system" evidence="6">
    <location>
        <position position="178"/>
    </location>
</feature>
<accession>A0A6I1EUU2</accession>
<evidence type="ECO:0000256" key="5">
    <source>
        <dbReference type="ARBA" id="ARBA00022825"/>
    </source>
</evidence>
<dbReference type="Gene3D" id="2.40.128.130">
    <property type="entry name" value="Autotransporter beta-domain"/>
    <property type="match status" value="1"/>
</dbReference>
<evidence type="ECO:0000256" key="1">
    <source>
        <dbReference type="ARBA" id="ARBA00011073"/>
    </source>
</evidence>
<dbReference type="AlphaFoldDB" id="A0A6I1EUU2"/>
<dbReference type="InterPro" id="IPR036709">
    <property type="entry name" value="Autotransporte_beta_dom_sf"/>
</dbReference>
<dbReference type="OrthoDB" id="5760545at2"/>
<dbReference type="InterPro" id="IPR005546">
    <property type="entry name" value="Autotransporte_beta"/>
</dbReference>
<organism evidence="10 11">
    <name type="scientific">Sutterella seckii</name>
    <dbReference type="NCBI Taxonomy" id="1944635"/>
    <lineage>
        <taxon>Bacteria</taxon>
        <taxon>Pseudomonadati</taxon>
        <taxon>Pseudomonadota</taxon>
        <taxon>Betaproteobacteria</taxon>
        <taxon>Burkholderiales</taxon>
        <taxon>Sutterellaceae</taxon>
        <taxon>Sutterella</taxon>
    </lineage>
</organism>
<sequence length="1148" mass="121959">MNRVFKTKWSVAHQEYVVTDEKHASKTKAAKSVVALAVAALMLGAGAASAAYMAPKAGSQDPGFVANSSNQLDAAKKSWETAEYKKDWGLTAMKASSAYALGYHGQGVAVGVMDSGALLQKHSELAGDRFHASHNQGQYGSTGNRYPQGAGSQFDGKYEAGQDYDVTGDWVLNMNDSHGTHVTGTVGANRDGSEFHGVAWGSDIHVGNTGGTDDSNYGPFLDYQFFLNGWGQLAQDIVAQNGEKRGGVINNSFGTNTRVNATSSSKQGADGFNIGTMMEVNTTGQTEYEYFLFKKIYGENPSFVDAAYDAVKGTNVVQVMTTGNRDMKNPYYRALYPYFNPEAEKHWIAVAGLKKLSGEGETAKYDLVKNFNEAGNAKWWTVVGPGNAIYSSAVVDGSYLVPGQNNGGNPVPEGVELGSSYYATWGGTSMAAPHVSGAMGVLMSRYDQMSAIQVRDVMFTTATHKNPDGTDFDSWTAAPGEVDERMGWGLPDLEAGMYGPGQLLGSFDYDMSAGSLDVWSNKITQIALDQREREDLAWKAAAEKWMKNPTLAMTGLSEDEKALLGEMLTDTNEDLVGIDDALEKMTEEEAIAWRKEYFQKRLDTIQAKIDGKLYDGSLIKRGEGTLIMTGSNTYRGGTTVEGGKLLGYSNSFGVSGDDGKANGKVVVNGGTFGILETYNDQFTMKGEIERGEGTHSVDVVVNEGGTFQITAGQDVTMGTLEFKEGAGFTVGSEDVDVLKEAYAGKEQTGTVTTTGVTGDDLAVANPDYAFFKTELKVDGNKLTGTLSRDETKSFATYAQNANGQAIAGALEGAAGGALYDALIGASKGDVAKTYNSLGDDFILNTRNAGIVNGMTLSRAIKDQATGIGEGRKVEMADGTARLWATGVGSWSALDYGQSDMDSDFYAGLFGAEVDVCSATKLGLFFGAGSTDNKAGDNKVESDDIHFGAYGVTNFSDVVNATYGFVYSHQSADATRALQVGSQLGMNAFSGDTDITQIFAEAAYTGLNTDAYSIEPYFGLSWIHAESDGFNEQVGTMAFSTTTEDQDVQVTTLGVRGAIPFTMGETKVALKGDVAWNHFFGDTEAEASMALAGSGVARLKGGELGDMASVGLGVEAQVGKMTTMGLSYTGAYDGDITSHGISANVRFNF</sequence>
<evidence type="ECO:0000256" key="7">
    <source>
        <dbReference type="SAM" id="MobiDB-lite"/>
    </source>
</evidence>
<dbReference type="InterPro" id="IPR015500">
    <property type="entry name" value="Peptidase_S8_subtilisin-rel"/>
</dbReference>
<gene>
    <name evidence="10" type="ORF">GBM95_11180</name>
</gene>
<comment type="caution">
    <text evidence="10">The sequence shown here is derived from an EMBL/GenBank/DDBJ whole genome shotgun (WGS) entry which is preliminary data.</text>
</comment>
<proteinExistence type="inferred from homology"/>
<comment type="similarity">
    <text evidence="1 6">Belongs to the peptidase S8 family.</text>
</comment>
<feature type="compositionally biased region" description="Polar residues" evidence="7">
    <location>
        <begin position="133"/>
        <end position="145"/>
    </location>
</feature>
<protein>
    <submittedName>
        <fullName evidence="10">S8 family serine peptidase</fullName>
    </submittedName>
</protein>
<dbReference type="PROSITE" id="PS51892">
    <property type="entry name" value="SUBTILASE"/>
    <property type="match status" value="1"/>
</dbReference>
<dbReference type="InterPro" id="IPR013425">
    <property type="entry name" value="Autotrns_rpt"/>
</dbReference>
<dbReference type="SUPFAM" id="SSF52743">
    <property type="entry name" value="Subtilisin-like"/>
    <property type="match status" value="1"/>
</dbReference>
<dbReference type="CDD" id="cd04848">
    <property type="entry name" value="Peptidases_S8_Autotransporter_serine_protease_like"/>
    <property type="match status" value="1"/>
</dbReference>
<keyword evidence="3" id="KW-0732">Signal</keyword>
<name>A0A6I1EUU2_9BURK</name>
<evidence type="ECO:0000256" key="6">
    <source>
        <dbReference type="PROSITE-ProRule" id="PRU01240"/>
    </source>
</evidence>
<evidence type="ECO:0000259" key="9">
    <source>
        <dbReference type="PROSITE" id="PS51208"/>
    </source>
</evidence>
<feature type="region of interest" description="Disordered" evidence="7">
    <location>
        <begin position="132"/>
        <end position="153"/>
    </location>
</feature>
<evidence type="ECO:0000256" key="8">
    <source>
        <dbReference type="SAM" id="Phobius"/>
    </source>
</evidence>
<evidence type="ECO:0000256" key="3">
    <source>
        <dbReference type="ARBA" id="ARBA00022729"/>
    </source>
</evidence>
<dbReference type="InterPro" id="IPR022398">
    <property type="entry name" value="Peptidase_S8_His-AS"/>
</dbReference>
<feature type="active site" description="Charge relay system" evidence="6">
    <location>
        <position position="429"/>
    </location>
</feature>
<feature type="transmembrane region" description="Helical" evidence="8">
    <location>
        <begin position="33"/>
        <end position="54"/>
    </location>
</feature>
<dbReference type="Pfam" id="PF03797">
    <property type="entry name" value="Autotransporter"/>
    <property type="match status" value="1"/>
</dbReference>
<dbReference type="GO" id="GO:0004252">
    <property type="term" value="F:serine-type endopeptidase activity"/>
    <property type="evidence" value="ECO:0007669"/>
    <property type="project" value="UniProtKB-UniRule"/>
</dbReference>
<dbReference type="PANTHER" id="PTHR43806">
    <property type="entry name" value="PEPTIDASE S8"/>
    <property type="match status" value="1"/>
</dbReference>
<dbReference type="RefSeq" id="WP_152159170.1">
    <property type="nucleotide sequence ID" value="NZ_WEHX01000138.1"/>
</dbReference>
<keyword evidence="8" id="KW-0472">Membrane</keyword>
<dbReference type="SUPFAM" id="SSF103515">
    <property type="entry name" value="Autotransporter"/>
    <property type="match status" value="1"/>
</dbReference>
<dbReference type="PROSITE" id="PS00138">
    <property type="entry name" value="SUBTILASE_SER"/>
    <property type="match status" value="1"/>
</dbReference>
<dbReference type="PROSITE" id="PS51208">
    <property type="entry name" value="AUTOTRANSPORTER"/>
    <property type="match status" value="1"/>
</dbReference>
<dbReference type="InterPro" id="IPR000209">
    <property type="entry name" value="Peptidase_S8/S53_dom"/>
</dbReference>